<protein>
    <submittedName>
        <fullName evidence="1">Uncharacterized protein</fullName>
    </submittedName>
</protein>
<sequence length="77" mass="9165">METPEYSLFYSLTWFNGYAVFNSASRIASPVLLKSSDKQNLKLFRDYLRVRYRNGPPANIDFLWKIFLIRETKLKQP</sequence>
<name>A0A2T0SYF3_9BACT</name>
<proteinExistence type="predicted"/>
<organism evidence="1 2">
    <name type="scientific">Spirosoma oryzae</name>
    <dbReference type="NCBI Taxonomy" id="1469603"/>
    <lineage>
        <taxon>Bacteria</taxon>
        <taxon>Pseudomonadati</taxon>
        <taxon>Bacteroidota</taxon>
        <taxon>Cytophagia</taxon>
        <taxon>Cytophagales</taxon>
        <taxon>Cytophagaceae</taxon>
        <taxon>Spirosoma</taxon>
    </lineage>
</organism>
<dbReference type="EMBL" id="PVTE01000009">
    <property type="protein sequence ID" value="PRY38393.1"/>
    <property type="molecule type" value="Genomic_DNA"/>
</dbReference>
<accession>A0A2T0SYF3</accession>
<gene>
    <name evidence="1" type="ORF">CLV58_109120</name>
</gene>
<dbReference type="Proteomes" id="UP000238375">
    <property type="component" value="Unassembled WGS sequence"/>
</dbReference>
<evidence type="ECO:0000313" key="1">
    <source>
        <dbReference type="EMBL" id="PRY38393.1"/>
    </source>
</evidence>
<keyword evidence="2" id="KW-1185">Reference proteome</keyword>
<comment type="caution">
    <text evidence="1">The sequence shown here is derived from an EMBL/GenBank/DDBJ whole genome shotgun (WGS) entry which is preliminary data.</text>
</comment>
<evidence type="ECO:0000313" key="2">
    <source>
        <dbReference type="Proteomes" id="UP000238375"/>
    </source>
</evidence>
<reference evidence="1 2" key="1">
    <citation type="submission" date="2018-03" db="EMBL/GenBank/DDBJ databases">
        <title>Genomic Encyclopedia of Archaeal and Bacterial Type Strains, Phase II (KMG-II): from individual species to whole genera.</title>
        <authorList>
            <person name="Goeker M."/>
        </authorList>
    </citation>
    <scope>NUCLEOTIDE SEQUENCE [LARGE SCALE GENOMIC DNA]</scope>
    <source>
        <strain evidence="1 2">DSM 28354</strain>
    </source>
</reference>
<dbReference type="AlphaFoldDB" id="A0A2T0SYF3"/>